<gene>
    <name evidence="1" type="ORF">PENANT_c258G11388</name>
</gene>
<keyword evidence="2" id="KW-1185">Reference proteome</keyword>
<sequence length="17" mass="2163">MVKSWIRRARNTANWWS</sequence>
<comment type="caution">
    <text evidence="1">The sequence shown here is derived from an EMBL/GenBank/DDBJ whole genome shotgun (WGS) entry which is preliminary data.</text>
</comment>
<dbReference type="Proteomes" id="UP000191672">
    <property type="component" value="Unassembled WGS sequence"/>
</dbReference>
<accession>A0A1V6P0Q7</accession>
<dbReference type="AlphaFoldDB" id="A0A1V6P0Q7"/>
<evidence type="ECO:0000313" key="1">
    <source>
        <dbReference type="EMBL" id="OQD70538.1"/>
    </source>
</evidence>
<name>A0A1V6P0Q7_9EURO</name>
<evidence type="ECO:0000313" key="2">
    <source>
        <dbReference type="Proteomes" id="UP000191672"/>
    </source>
</evidence>
<proteinExistence type="predicted"/>
<protein>
    <submittedName>
        <fullName evidence="1">Uncharacterized protein</fullName>
    </submittedName>
</protein>
<reference evidence="2" key="1">
    <citation type="journal article" date="2017" name="Nat. Microbiol.">
        <title>Global analysis of biosynthetic gene clusters reveals vast potential of secondary metabolite production in Penicillium species.</title>
        <authorList>
            <person name="Nielsen J.C."/>
            <person name="Grijseels S."/>
            <person name="Prigent S."/>
            <person name="Ji B."/>
            <person name="Dainat J."/>
            <person name="Nielsen K.F."/>
            <person name="Frisvad J.C."/>
            <person name="Workman M."/>
            <person name="Nielsen J."/>
        </authorList>
    </citation>
    <scope>NUCLEOTIDE SEQUENCE [LARGE SCALE GENOMIC DNA]</scope>
    <source>
        <strain evidence="2">IBT 31811</strain>
    </source>
</reference>
<organism evidence="1 2">
    <name type="scientific">Penicillium antarcticum</name>
    <dbReference type="NCBI Taxonomy" id="416450"/>
    <lineage>
        <taxon>Eukaryota</taxon>
        <taxon>Fungi</taxon>
        <taxon>Dikarya</taxon>
        <taxon>Ascomycota</taxon>
        <taxon>Pezizomycotina</taxon>
        <taxon>Eurotiomycetes</taxon>
        <taxon>Eurotiomycetidae</taxon>
        <taxon>Eurotiales</taxon>
        <taxon>Aspergillaceae</taxon>
        <taxon>Penicillium</taxon>
    </lineage>
</organism>
<dbReference type="EMBL" id="MDYN01000258">
    <property type="protein sequence ID" value="OQD70538.1"/>
    <property type="molecule type" value="Genomic_DNA"/>
</dbReference>